<dbReference type="PIRSF" id="PIRSF006443">
    <property type="entry name" value="MoaB"/>
    <property type="match status" value="1"/>
</dbReference>
<evidence type="ECO:0000313" key="9">
    <source>
        <dbReference type="Proteomes" id="UP001224359"/>
    </source>
</evidence>
<dbReference type="InterPro" id="IPR012245">
    <property type="entry name" value="MoaB"/>
</dbReference>
<dbReference type="Gene3D" id="3.40.980.10">
    <property type="entry name" value="MoaB/Mog-like domain"/>
    <property type="match status" value="1"/>
</dbReference>
<dbReference type="NCBIfam" id="TIGR00177">
    <property type="entry name" value="molyb_syn"/>
    <property type="match status" value="1"/>
</dbReference>
<dbReference type="SUPFAM" id="SSF53218">
    <property type="entry name" value="Molybdenum cofactor biosynthesis proteins"/>
    <property type="match status" value="1"/>
</dbReference>
<dbReference type="CDD" id="cd00886">
    <property type="entry name" value="MogA_MoaB"/>
    <property type="match status" value="1"/>
</dbReference>
<evidence type="ECO:0000256" key="4">
    <source>
        <dbReference type="ARBA" id="ARBA00015262"/>
    </source>
</evidence>
<evidence type="ECO:0000259" key="7">
    <source>
        <dbReference type="SMART" id="SM00852"/>
    </source>
</evidence>
<name>A0ABT9VBH9_9BACI</name>
<sequence>MLRAGVLTISDTRTEETDRGGHMVKDRLTKAGHQVEHYSIVKDETDTIQAEMDWLTKQSHFDLIITTGGTGIARRDVTLEAVEPFYEKTIDGFGELFRYMSYEYDVGTKAMLSRASAGTCGEKVIFALPGSVKAVELAMDRLIIPEASHLHHELTK</sequence>
<proteinExistence type="inferred from homology"/>
<comment type="similarity">
    <text evidence="3 6">Belongs to the MoaB/Mog family.</text>
</comment>
<dbReference type="EMBL" id="JAUSTQ010000001">
    <property type="protein sequence ID" value="MDQ0158282.1"/>
    <property type="molecule type" value="Genomic_DNA"/>
</dbReference>
<evidence type="ECO:0000256" key="2">
    <source>
        <dbReference type="ARBA" id="ARBA00005046"/>
    </source>
</evidence>
<evidence type="ECO:0000313" key="8">
    <source>
        <dbReference type="EMBL" id="MDQ0158282.1"/>
    </source>
</evidence>
<evidence type="ECO:0000256" key="5">
    <source>
        <dbReference type="ARBA" id="ARBA00023150"/>
    </source>
</evidence>
<dbReference type="RefSeq" id="WP_306973866.1">
    <property type="nucleotide sequence ID" value="NZ_JAUSTQ010000001.1"/>
</dbReference>
<dbReference type="InterPro" id="IPR036425">
    <property type="entry name" value="MoaB/Mog-like_dom_sf"/>
</dbReference>
<dbReference type="PANTHER" id="PTHR43232:SF2">
    <property type="entry name" value="MOLYBDENUM COFACTOR BIOSYNTHESIS PROTEIN B"/>
    <property type="match status" value="1"/>
</dbReference>
<protein>
    <recommendedName>
        <fullName evidence="4 6">Molybdenum cofactor biosynthesis protein B</fullName>
    </recommendedName>
</protein>
<dbReference type="Proteomes" id="UP001224359">
    <property type="component" value="Unassembled WGS sequence"/>
</dbReference>
<gene>
    <name evidence="8" type="ORF">J2S77_000232</name>
</gene>
<dbReference type="InterPro" id="IPR001453">
    <property type="entry name" value="MoaB/Mog_dom"/>
</dbReference>
<reference evidence="8 9" key="1">
    <citation type="submission" date="2023-07" db="EMBL/GenBank/DDBJ databases">
        <title>Genomic Encyclopedia of Type Strains, Phase IV (KMG-IV): sequencing the most valuable type-strain genomes for metagenomic binning, comparative biology and taxonomic classification.</title>
        <authorList>
            <person name="Goeker M."/>
        </authorList>
    </citation>
    <scope>NUCLEOTIDE SEQUENCE [LARGE SCALE GENOMIC DNA]</scope>
    <source>
        <strain evidence="8 9">DSM 16460</strain>
    </source>
</reference>
<dbReference type="SMART" id="SM00852">
    <property type="entry name" value="MoCF_biosynth"/>
    <property type="match status" value="1"/>
</dbReference>
<dbReference type="InterPro" id="IPR008284">
    <property type="entry name" value="MoCF_biosynth_CS"/>
</dbReference>
<organism evidence="8 9">
    <name type="scientific">Alkalibacillus salilacus</name>
    <dbReference type="NCBI Taxonomy" id="284582"/>
    <lineage>
        <taxon>Bacteria</taxon>
        <taxon>Bacillati</taxon>
        <taxon>Bacillota</taxon>
        <taxon>Bacilli</taxon>
        <taxon>Bacillales</taxon>
        <taxon>Bacillaceae</taxon>
        <taxon>Alkalibacillus</taxon>
    </lineage>
</organism>
<keyword evidence="9" id="KW-1185">Reference proteome</keyword>
<dbReference type="PANTHER" id="PTHR43232">
    <property type="entry name" value="MOLYBDENUM COFACTOR BIOSYNTHESIS PROTEIN B"/>
    <property type="match status" value="1"/>
</dbReference>
<evidence type="ECO:0000256" key="3">
    <source>
        <dbReference type="ARBA" id="ARBA00006112"/>
    </source>
</evidence>
<feature type="domain" description="MoaB/Mog" evidence="7">
    <location>
        <begin position="5"/>
        <end position="150"/>
    </location>
</feature>
<keyword evidence="5 6" id="KW-0501">Molybdenum cofactor biosynthesis</keyword>
<evidence type="ECO:0000256" key="1">
    <source>
        <dbReference type="ARBA" id="ARBA00003487"/>
    </source>
</evidence>
<comment type="pathway">
    <text evidence="2 6">Cofactor biosynthesis; molybdopterin biosynthesis.</text>
</comment>
<evidence type="ECO:0000256" key="6">
    <source>
        <dbReference type="PIRNR" id="PIRNR006443"/>
    </source>
</evidence>
<dbReference type="PROSITE" id="PS01078">
    <property type="entry name" value="MOCF_BIOSYNTHESIS_1"/>
    <property type="match status" value="1"/>
</dbReference>
<comment type="function">
    <text evidence="1 6">May be involved in the biosynthesis of molybdopterin.</text>
</comment>
<accession>A0ABT9VBH9</accession>
<comment type="caution">
    <text evidence="8">The sequence shown here is derived from an EMBL/GenBank/DDBJ whole genome shotgun (WGS) entry which is preliminary data.</text>
</comment>
<dbReference type="Pfam" id="PF00994">
    <property type="entry name" value="MoCF_biosynth"/>
    <property type="match status" value="1"/>
</dbReference>